<accession>A0A915YK60</accession>
<evidence type="ECO:0000313" key="1">
    <source>
        <dbReference type="EMBL" id="BDS14565.1"/>
    </source>
</evidence>
<organism evidence="1 2">
    <name type="scientific">Aureispira anguillae</name>
    <dbReference type="NCBI Taxonomy" id="2864201"/>
    <lineage>
        <taxon>Bacteria</taxon>
        <taxon>Pseudomonadati</taxon>
        <taxon>Bacteroidota</taxon>
        <taxon>Saprospiria</taxon>
        <taxon>Saprospirales</taxon>
        <taxon>Saprospiraceae</taxon>
        <taxon>Aureispira</taxon>
    </lineage>
</organism>
<dbReference type="AlphaFoldDB" id="A0A915YK60"/>
<dbReference type="Proteomes" id="UP001060919">
    <property type="component" value="Chromosome"/>
</dbReference>
<gene>
    <name evidence="1" type="ORF">AsAng_0053460</name>
</gene>
<dbReference type="RefSeq" id="WP_264789784.1">
    <property type="nucleotide sequence ID" value="NZ_AP026867.1"/>
</dbReference>
<proteinExistence type="predicted"/>
<sequence length="509" mass="60477">MQSILLSCYELIQSMSKNEKKITTVSLSKSNGKNHFLILFKVLNNAKELDEKKLKVQLQKRGVNNYKIIIHSLYKKILHILFENTQQHDRATLLRANLNYVYLLKGRNQYKSALSLLKSVEKEAEESQSYLILTDIMRLKRSLYILNENSLDEILECLEKEEALLERLNAFNQLDTLRVNLNQLYYNVDPKLSLKIKEQRTFLDKIKENYPEDLRMKNYLLEIELLQESEDKNDLKMLEVLEQKKAIYDLYPTFRAHQQIAYLRLLVNIALFYGRNNMPVRSLEIWENFIKEKHIGKHFKQHKIFILTNLEIRCLAIYIKTGIKNEFLESYIQENSPYQSKIQPSIQLYLIRYRATKAWFKKEIDAAINDLTIIKEDIKGELIIPIEVVTSKLYEGLLQVELENYLLLPNIVRQLKYLIKKIGNKYYEHKGASFITHWLSHVGRAAPLNKKRLKEILEAYIDKYPDYIHWEIMPSFYFSLWVRSILEDKKMITLVEENYHSIAAQKIKK</sequence>
<protein>
    <submittedName>
        <fullName evidence="1">Uncharacterized protein</fullName>
    </submittedName>
</protein>
<dbReference type="KEGG" id="aup:AsAng_0053460"/>
<keyword evidence="2" id="KW-1185">Reference proteome</keyword>
<reference evidence="1" key="1">
    <citation type="submission" date="2022-09" db="EMBL/GenBank/DDBJ databases">
        <title>Aureispira anguillicida sp. nov., isolated from Leptocephalus of Japanese eel Anguilla japonica.</title>
        <authorList>
            <person name="Yuasa K."/>
            <person name="Mekata T."/>
            <person name="Ikunari K."/>
        </authorList>
    </citation>
    <scope>NUCLEOTIDE SEQUENCE</scope>
    <source>
        <strain evidence="1">EL160426</strain>
    </source>
</reference>
<name>A0A915YK60_9BACT</name>
<dbReference type="EMBL" id="AP026867">
    <property type="protein sequence ID" value="BDS14565.1"/>
    <property type="molecule type" value="Genomic_DNA"/>
</dbReference>
<evidence type="ECO:0000313" key="2">
    <source>
        <dbReference type="Proteomes" id="UP001060919"/>
    </source>
</evidence>